<sequence>MSVKELAGIPDHERTVPAEVAESWFQVSPDPKQLEGLCFDRSGDLYFVDVFEGNVYRLALPAKELSVVTTLTGQNPSALKIHRDGRLFLCCLANMRDNGSIIAMAPDGSHQETIIAPDKGFVPDDMVFDSDGGFYFSDFTGPVFNPTGGIYHVPADLSSITPVVPHLATPNGLALSPDEHRLWVTEMAANRLHWIQLEDDRVSIPPYGTSVPFTFSGLEGPDSCSVDADGNLYVAMYEQGRVLCFSAEGVLVKQILLPDRETGHNLRSTHPMIIPGTSTLLICTNDFDGDQGSWIFAAEALGKAHSSYQFS</sequence>
<proteinExistence type="inferred from homology"/>
<evidence type="ECO:0000313" key="5">
    <source>
        <dbReference type="Proteomes" id="UP000251995"/>
    </source>
</evidence>
<dbReference type="KEGG" id="acij:JS278_03017"/>
<evidence type="ECO:0000259" key="3">
    <source>
        <dbReference type="Pfam" id="PF08450"/>
    </source>
</evidence>
<dbReference type="PANTHER" id="PTHR47572">
    <property type="entry name" value="LIPOPROTEIN-RELATED"/>
    <property type="match status" value="1"/>
</dbReference>
<dbReference type="Pfam" id="PF08450">
    <property type="entry name" value="SGL"/>
    <property type="match status" value="1"/>
</dbReference>
<dbReference type="Gene3D" id="2.120.10.30">
    <property type="entry name" value="TolB, C-terminal domain"/>
    <property type="match status" value="1"/>
</dbReference>
<dbReference type="PANTHER" id="PTHR47572:SF4">
    <property type="entry name" value="LACTONASE DRP35"/>
    <property type="match status" value="1"/>
</dbReference>
<evidence type="ECO:0000313" key="4">
    <source>
        <dbReference type="EMBL" id="AXE40151.1"/>
    </source>
</evidence>
<name>A0A344UY03_9ACTN</name>
<evidence type="ECO:0000256" key="1">
    <source>
        <dbReference type="ARBA" id="ARBA00008853"/>
    </source>
</evidence>
<dbReference type="Proteomes" id="UP000251995">
    <property type="component" value="Chromosome"/>
</dbReference>
<dbReference type="AlphaFoldDB" id="A0A344UY03"/>
<dbReference type="InterPro" id="IPR013658">
    <property type="entry name" value="SGL"/>
</dbReference>
<keyword evidence="2 4" id="KW-0378">Hydrolase</keyword>
<dbReference type="SUPFAM" id="SSF63829">
    <property type="entry name" value="Calcium-dependent phosphotriesterase"/>
    <property type="match status" value="1"/>
</dbReference>
<accession>A0A344UY03</accession>
<dbReference type="RefSeq" id="WP_114045902.1">
    <property type="nucleotide sequence ID" value="NZ_CP025198.1"/>
</dbReference>
<dbReference type="EC" id="3.1.1.-" evidence="4"/>
<keyword evidence="5" id="KW-1185">Reference proteome</keyword>
<organism evidence="4 5">
    <name type="scientific">Acidipropionibacterium virtanenii</name>
    <dbReference type="NCBI Taxonomy" id="2057246"/>
    <lineage>
        <taxon>Bacteria</taxon>
        <taxon>Bacillati</taxon>
        <taxon>Actinomycetota</taxon>
        <taxon>Actinomycetes</taxon>
        <taxon>Propionibacteriales</taxon>
        <taxon>Propionibacteriaceae</taxon>
        <taxon>Acidipropionibacterium</taxon>
    </lineage>
</organism>
<gene>
    <name evidence="4" type="ORF">JS278_03017</name>
</gene>
<evidence type="ECO:0000256" key="2">
    <source>
        <dbReference type="ARBA" id="ARBA00022801"/>
    </source>
</evidence>
<protein>
    <submittedName>
        <fullName evidence="4">Lactonase drp35</fullName>
        <ecNumber evidence="4">3.1.1.-</ecNumber>
    </submittedName>
</protein>
<comment type="similarity">
    <text evidence="1">Belongs to the SMP-30/CGR1 family.</text>
</comment>
<dbReference type="EMBL" id="CP025198">
    <property type="protein sequence ID" value="AXE40151.1"/>
    <property type="molecule type" value="Genomic_DNA"/>
</dbReference>
<dbReference type="GO" id="GO:0016787">
    <property type="term" value="F:hydrolase activity"/>
    <property type="evidence" value="ECO:0007669"/>
    <property type="project" value="UniProtKB-KW"/>
</dbReference>
<feature type="domain" description="SMP-30/Gluconolactonase/LRE-like region" evidence="3">
    <location>
        <begin position="35"/>
        <end position="259"/>
    </location>
</feature>
<dbReference type="InterPro" id="IPR051262">
    <property type="entry name" value="SMP-30/CGR1_Lactonase"/>
</dbReference>
<dbReference type="OrthoDB" id="241638at2"/>
<dbReference type="InterPro" id="IPR011042">
    <property type="entry name" value="6-blade_b-propeller_TolB-like"/>
</dbReference>
<reference evidence="4 5" key="1">
    <citation type="submission" date="2017-12" db="EMBL/GenBank/DDBJ databases">
        <title>The whole genome sequence of the Acidipropionibacterium virtanenii sp. nov. type strain JS278.</title>
        <authorList>
            <person name="Laine P."/>
            <person name="Deptula P."/>
            <person name="Varmanen P."/>
            <person name="Auvinen P."/>
        </authorList>
    </citation>
    <scope>NUCLEOTIDE SEQUENCE [LARGE SCALE GENOMIC DNA]</scope>
    <source>
        <strain evidence="4 5">JS278</strain>
    </source>
</reference>